<dbReference type="AlphaFoldDB" id="A0A6A7Y935"/>
<evidence type="ECO:0000313" key="1">
    <source>
        <dbReference type="EMBL" id="MQT14491.1"/>
    </source>
</evidence>
<comment type="caution">
    <text evidence="1">The sequence shown here is derived from an EMBL/GenBank/DDBJ whole genome shotgun (WGS) entry which is preliminary data.</text>
</comment>
<proteinExistence type="predicted"/>
<sequence>MRIVTDEDVDEVVALCEGDQRAAIRALLIGQEFLECEIRLLQSQVSRGFASRSAARTAPRGSG</sequence>
<reference evidence="1 2" key="1">
    <citation type="submission" date="2019-09" db="EMBL/GenBank/DDBJ databases">
        <title>Segnochrobactrum spirostomi gen. nov., sp. nov., isolated from the ciliate Spirostomum cf. yagiui and description of a novel family, Segnochrobactraceae fam. nov. within the order Rhizobiales of the class Alphaproteobacteria.</title>
        <authorList>
            <person name="Akter S."/>
            <person name="Shazib S.U.A."/>
            <person name="Shin M.K."/>
        </authorList>
    </citation>
    <scope>NUCLEOTIDE SEQUENCE [LARGE SCALE GENOMIC DNA]</scope>
    <source>
        <strain evidence="1 2">Sp-1</strain>
    </source>
</reference>
<organism evidence="1 2">
    <name type="scientific">Segnochrobactrum spirostomi</name>
    <dbReference type="NCBI Taxonomy" id="2608987"/>
    <lineage>
        <taxon>Bacteria</taxon>
        <taxon>Pseudomonadati</taxon>
        <taxon>Pseudomonadota</taxon>
        <taxon>Alphaproteobacteria</taxon>
        <taxon>Hyphomicrobiales</taxon>
        <taxon>Segnochrobactraceae</taxon>
        <taxon>Segnochrobactrum</taxon>
    </lineage>
</organism>
<keyword evidence="2" id="KW-1185">Reference proteome</keyword>
<dbReference type="Proteomes" id="UP000332515">
    <property type="component" value="Unassembled WGS sequence"/>
</dbReference>
<accession>A0A6A7Y935</accession>
<protein>
    <submittedName>
        <fullName evidence="1">Uncharacterized protein</fullName>
    </submittedName>
</protein>
<dbReference type="EMBL" id="VWNA01000001">
    <property type="protein sequence ID" value="MQT14491.1"/>
    <property type="molecule type" value="Genomic_DNA"/>
</dbReference>
<evidence type="ECO:0000313" key="2">
    <source>
        <dbReference type="Proteomes" id="UP000332515"/>
    </source>
</evidence>
<name>A0A6A7Y935_9HYPH</name>
<gene>
    <name evidence="1" type="ORF">F0357_17905</name>
</gene>